<dbReference type="EMBL" id="MVHH01000021">
    <property type="protein sequence ID" value="OQZ96808.1"/>
    <property type="molecule type" value="Genomic_DNA"/>
</dbReference>
<evidence type="ECO:0000313" key="7">
    <source>
        <dbReference type="Proteomes" id="UP000321797"/>
    </source>
</evidence>
<reference evidence="4 7" key="4">
    <citation type="submission" date="2018-09" db="EMBL/GenBank/DDBJ databases">
        <title>Metagenome Assembled Genomes from an Advanced Water Purification Facility.</title>
        <authorList>
            <person name="Stamps B.W."/>
            <person name="Spear J.R."/>
        </authorList>
    </citation>
    <scope>NUCLEOTIDE SEQUENCE [LARGE SCALE GENOMIC DNA]</scope>
    <source>
        <strain evidence="4">Bin_29_2</strain>
    </source>
</reference>
<dbReference type="Proteomes" id="UP000192327">
    <property type="component" value="Unassembled WGS sequence"/>
</dbReference>
<dbReference type="AlphaFoldDB" id="A0A0F5MUN9"/>
<dbReference type="Proteomes" id="UP000321797">
    <property type="component" value="Unassembled WGS sequence"/>
</dbReference>
<dbReference type="EMBL" id="LASW01000071">
    <property type="protein sequence ID" value="KKB98411.1"/>
    <property type="molecule type" value="Genomic_DNA"/>
</dbReference>
<evidence type="ECO:0000313" key="2">
    <source>
        <dbReference type="EMBL" id="KKB98411.1"/>
    </source>
</evidence>
<gene>
    <name evidence="3" type="ORF">BST15_11630</name>
    <name evidence="4" type="ORF">E6Q54_12265</name>
    <name evidence="2" type="ORF">WR43_14570</name>
</gene>
<comment type="caution">
    <text evidence="2">The sequence shown here is derived from an EMBL/GenBank/DDBJ whole genome shotgun (WGS) entry which is preliminary data.</text>
</comment>
<sequence>MARNRSTPLPAALAQAPLRTFRPRDAGAVYAHPRTQLVRLTDHGLLHRLADGYYVVVPQDMVGRRWIPELEAAAAGIATTIYGHDEIVVMGLSAARLHGAVPRAVATAIVAVPRRHHPIALTDRPAVVQFVQRDTGSLDAEQIRTELGPVLVTTPEQTVLDLAHRPTLGDNEADVPAAVAALYARSDKERLESLATDQRRVASLRRAEQWAGSDHGS</sequence>
<name>A0A0F5MUN9_9MYCO</name>
<proteinExistence type="predicted"/>
<dbReference type="Pfam" id="PF09407">
    <property type="entry name" value="AbiEi_1"/>
    <property type="match status" value="1"/>
</dbReference>
<reference evidence="5" key="1">
    <citation type="submission" date="2015-04" db="EMBL/GenBank/DDBJ databases">
        <title>Genome sequence of Mycobacterium arupense GUC1.</title>
        <authorList>
            <person name="Greninger A.L."/>
            <person name="Cunningham G."/>
            <person name="Chiu C.Y."/>
            <person name="Miller S."/>
        </authorList>
    </citation>
    <scope>NUCLEOTIDE SEQUENCE [LARGE SCALE GENOMIC DNA]</scope>
    <source>
        <strain evidence="5">GUC1</strain>
    </source>
</reference>
<evidence type="ECO:0000313" key="3">
    <source>
        <dbReference type="EMBL" id="OQZ96808.1"/>
    </source>
</evidence>
<reference evidence="2" key="2">
    <citation type="submission" date="2015-04" db="EMBL/GenBank/DDBJ databases">
        <title>Genome sequence of Mycobacterium arupense strain GUC1.</title>
        <authorList>
            <person name="Greninger A.L."/>
            <person name="Cunningham G."/>
            <person name="Chiu C.Y."/>
            <person name="Miller S."/>
        </authorList>
    </citation>
    <scope>NUCLEOTIDE SEQUENCE</scope>
    <source>
        <strain evidence="2">GUC1</strain>
    </source>
</reference>
<dbReference type="RefSeq" id="WP_046190323.1">
    <property type="nucleotide sequence ID" value="NZ_JACKUJ010000045.1"/>
</dbReference>
<evidence type="ECO:0000313" key="4">
    <source>
        <dbReference type="EMBL" id="TXI55654.1"/>
    </source>
</evidence>
<dbReference type="SUPFAM" id="SSF160887">
    <property type="entry name" value="Rv2827c C-terminal domain-like"/>
    <property type="match status" value="1"/>
</dbReference>
<protein>
    <recommendedName>
        <fullName evidence="1">AbiEi antitoxin C-terminal domain-containing protein</fullName>
    </recommendedName>
</protein>
<evidence type="ECO:0000313" key="5">
    <source>
        <dbReference type="Proteomes" id="UP000034416"/>
    </source>
</evidence>
<reference evidence="3 6" key="3">
    <citation type="submission" date="2016-12" db="EMBL/GenBank/DDBJ databases">
        <title>The new phylogeny of genus Mycobacterium.</title>
        <authorList>
            <person name="Tortoli E."/>
            <person name="Trovato A."/>
            <person name="Cirillo D.M."/>
        </authorList>
    </citation>
    <scope>NUCLEOTIDE SEQUENCE [LARGE SCALE GENOMIC DNA]</scope>
    <source>
        <strain evidence="3 6">DSM 44942</strain>
    </source>
</reference>
<dbReference type="Proteomes" id="UP000034416">
    <property type="component" value="Unassembled WGS sequence"/>
</dbReference>
<feature type="domain" description="AbiEi antitoxin C-terminal" evidence="1">
    <location>
        <begin position="91"/>
        <end position="209"/>
    </location>
</feature>
<dbReference type="PATRIC" id="fig|342002.3.peg.3692"/>
<organism evidence="2 5">
    <name type="scientific">Mycolicibacter arupensis</name>
    <dbReference type="NCBI Taxonomy" id="342002"/>
    <lineage>
        <taxon>Bacteria</taxon>
        <taxon>Bacillati</taxon>
        <taxon>Actinomycetota</taxon>
        <taxon>Actinomycetes</taxon>
        <taxon>Mycobacteriales</taxon>
        <taxon>Mycobacteriaceae</taxon>
        <taxon>Mycolicibacter</taxon>
    </lineage>
</organism>
<keyword evidence="6" id="KW-1185">Reference proteome</keyword>
<evidence type="ECO:0000259" key="1">
    <source>
        <dbReference type="Pfam" id="PF09407"/>
    </source>
</evidence>
<dbReference type="InterPro" id="IPR018547">
    <property type="entry name" value="AbiEi_C"/>
</dbReference>
<dbReference type="EMBL" id="SSGD01000065">
    <property type="protein sequence ID" value="TXI55654.1"/>
    <property type="molecule type" value="Genomic_DNA"/>
</dbReference>
<dbReference type="OrthoDB" id="5055735at2"/>
<evidence type="ECO:0000313" key="6">
    <source>
        <dbReference type="Proteomes" id="UP000192327"/>
    </source>
</evidence>
<accession>A0A0F5MUN9</accession>
<dbReference type="STRING" id="342002.BST15_11630"/>